<feature type="compositionally biased region" description="Polar residues" evidence="4">
    <location>
        <begin position="14"/>
        <end position="23"/>
    </location>
</feature>
<evidence type="ECO:0000313" key="7">
    <source>
        <dbReference type="Proteomes" id="UP001058974"/>
    </source>
</evidence>
<keyword evidence="2 3" id="KW-0408">Iron</keyword>
<dbReference type="InterPro" id="IPR054722">
    <property type="entry name" value="PolX-like_BBD"/>
</dbReference>
<feature type="compositionally biased region" description="Low complexity" evidence="4">
    <location>
        <begin position="204"/>
        <end position="216"/>
    </location>
</feature>
<evidence type="ECO:0000313" key="6">
    <source>
        <dbReference type="EMBL" id="KAI5398301.1"/>
    </source>
</evidence>
<sequence length="282" mass="30167">MVTTDPSVTGAFPQGTSHVTANAENHGYSAHGGRSGRGGGRYGRGGGRFGKMQCRICHKSEHDASIATTVIPTLLALYSGASHHVTPDASNLSGYISLPRSEQVFMGNDQDLSINFVGSMFFPLPNYPNMSLILQNLLLVPHITKNLISSTGLGVTVKAFLNLFLLAYTGSNHGDQSQSDSGSSHGNGGDRGNSVHEEPPVVINNSNNGDQQQSDSGFDRGNGVHEEPPMVINNGNNDDNNENRNNIVFGDRYSNIGGNDQEGSSYSLKVNIPKMNENNYNE</sequence>
<dbReference type="GO" id="GO:0020037">
    <property type="term" value="F:heme binding"/>
    <property type="evidence" value="ECO:0007669"/>
    <property type="project" value="InterPro"/>
</dbReference>
<evidence type="ECO:0000256" key="3">
    <source>
        <dbReference type="PROSITE-ProRule" id="PRU00433"/>
    </source>
</evidence>
<protein>
    <recommendedName>
        <fullName evidence="5">Cytochrome c domain-containing protein</fullName>
    </recommendedName>
</protein>
<keyword evidence="1 3" id="KW-0479">Metal-binding</keyword>
<evidence type="ECO:0000256" key="1">
    <source>
        <dbReference type="ARBA" id="ARBA00022723"/>
    </source>
</evidence>
<name>A0A9D5A7X8_PEA</name>
<gene>
    <name evidence="6" type="ORF">KIW84_063907</name>
</gene>
<dbReference type="Gramene" id="Psat06G0390700-T1">
    <property type="protein sequence ID" value="KAI5398301.1"/>
    <property type="gene ID" value="KIW84_063907"/>
</dbReference>
<evidence type="ECO:0000256" key="4">
    <source>
        <dbReference type="SAM" id="MobiDB-lite"/>
    </source>
</evidence>
<organism evidence="6 7">
    <name type="scientific">Pisum sativum</name>
    <name type="common">Garden pea</name>
    <name type="synonym">Lathyrus oleraceus</name>
    <dbReference type="NCBI Taxonomy" id="3888"/>
    <lineage>
        <taxon>Eukaryota</taxon>
        <taxon>Viridiplantae</taxon>
        <taxon>Streptophyta</taxon>
        <taxon>Embryophyta</taxon>
        <taxon>Tracheophyta</taxon>
        <taxon>Spermatophyta</taxon>
        <taxon>Magnoliopsida</taxon>
        <taxon>eudicotyledons</taxon>
        <taxon>Gunneridae</taxon>
        <taxon>Pentapetalae</taxon>
        <taxon>rosids</taxon>
        <taxon>fabids</taxon>
        <taxon>Fabales</taxon>
        <taxon>Fabaceae</taxon>
        <taxon>Papilionoideae</taxon>
        <taxon>50 kb inversion clade</taxon>
        <taxon>NPAAA clade</taxon>
        <taxon>Hologalegina</taxon>
        <taxon>IRL clade</taxon>
        <taxon>Fabeae</taxon>
        <taxon>Lathyrus</taxon>
    </lineage>
</organism>
<feature type="region of interest" description="Disordered" evidence="4">
    <location>
        <begin position="1"/>
        <end position="39"/>
    </location>
</feature>
<dbReference type="InterPro" id="IPR009056">
    <property type="entry name" value="Cyt_c-like_dom"/>
</dbReference>
<dbReference type="EMBL" id="JAMSHJ010000006">
    <property type="protein sequence ID" value="KAI5398301.1"/>
    <property type="molecule type" value="Genomic_DNA"/>
</dbReference>
<keyword evidence="7" id="KW-1185">Reference proteome</keyword>
<dbReference type="Proteomes" id="UP001058974">
    <property type="component" value="Chromosome 6"/>
</dbReference>
<evidence type="ECO:0000259" key="5">
    <source>
        <dbReference type="PROSITE" id="PS51007"/>
    </source>
</evidence>
<reference evidence="6 7" key="1">
    <citation type="journal article" date="2022" name="Nat. Genet.">
        <title>Improved pea reference genome and pan-genome highlight genomic features and evolutionary characteristics.</title>
        <authorList>
            <person name="Yang T."/>
            <person name="Liu R."/>
            <person name="Luo Y."/>
            <person name="Hu S."/>
            <person name="Wang D."/>
            <person name="Wang C."/>
            <person name="Pandey M.K."/>
            <person name="Ge S."/>
            <person name="Xu Q."/>
            <person name="Li N."/>
            <person name="Li G."/>
            <person name="Huang Y."/>
            <person name="Saxena R.K."/>
            <person name="Ji Y."/>
            <person name="Li M."/>
            <person name="Yan X."/>
            <person name="He Y."/>
            <person name="Liu Y."/>
            <person name="Wang X."/>
            <person name="Xiang C."/>
            <person name="Varshney R.K."/>
            <person name="Ding H."/>
            <person name="Gao S."/>
            <person name="Zong X."/>
        </authorList>
    </citation>
    <scope>NUCLEOTIDE SEQUENCE [LARGE SCALE GENOMIC DNA]</scope>
    <source>
        <strain evidence="6 7">cv. Zhongwan 6</strain>
    </source>
</reference>
<dbReference type="PROSITE" id="PS51007">
    <property type="entry name" value="CYTC"/>
    <property type="match status" value="1"/>
</dbReference>
<feature type="compositionally biased region" description="Polar residues" evidence="4">
    <location>
        <begin position="256"/>
        <end position="268"/>
    </location>
</feature>
<dbReference type="Pfam" id="PF22936">
    <property type="entry name" value="Pol_BBD"/>
    <property type="match status" value="1"/>
</dbReference>
<feature type="compositionally biased region" description="Low complexity" evidence="4">
    <location>
        <begin position="174"/>
        <end position="184"/>
    </location>
</feature>
<accession>A0A9D5A7X8</accession>
<feature type="domain" description="Cytochrome c" evidence="5">
    <location>
        <begin position="40"/>
        <end position="125"/>
    </location>
</feature>
<proteinExistence type="predicted"/>
<feature type="compositionally biased region" description="Low complexity" evidence="4">
    <location>
        <begin position="233"/>
        <end position="246"/>
    </location>
</feature>
<feature type="region of interest" description="Disordered" evidence="4">
    <location>
        <begin position="174"/>
        <end position="268"/>
    </location>
</feature>
<evidence type="ECO:0000256" key="2">
    <source>
        <dbReference type="ARBA" id="ARBA00023004"/>
    </source>
</evidence>
<comment type="caution">
    <text evidence="6">The sequence shown here is derived from an EMBL/GenBank/DDBJ whole genome shotgun (WGS) entry which is preliminary data.</text>
</comment>
<dbReference type="AlphaFoldDB" id="A0A9D5A7X8"/>
<dbReference type="GO" id="GO:0046872">
    <property type="term" value="F:metal ion binding"/>
    <property type="evidence" value="ECO:0007669"/>
    <property type="project" value="UniProtKB-KW"/>
</dbReference>
<dbReference type="GO" id="GO:0009055">
    <property type="term" value="F:electron transfer activity"/>
    <property type="evidence" value="ECO:0007669"/>
    <property type="project" value="InterPro"/>
</dbReference>
<keyword evidence="3" id="KW-0349">Heme</keyword>